<organism evidence="1 2">
    <name type="scientific">Eretmocerus hayati</name>
    <dbReference type="NCBI Taxonomy" id="131215"/>
    <lineage>
        <taxon>Eukaryota</taxon>
        <taxon>Metazoa</taxon>
        <taxon>Ecdysozoa</taxon>
        <taxon>Arthropoda</taxon>
        <taxon>Hexapoda</taxon>
        <taxon>Insecta</taxon>
        <taxon>Pterygota</taxon>
        <taxon>Neoptera</taxon>
        <taxon>Endopterygota</taxon>
        <taxon>Hymenoptera</taxon>
        <taxon>Apocrita</taxon>
        <taxon>Proctotrupomorpha</taxon>
        <taxon>Chalcidoidea</taxon>
        <taxon>Aphelinidae</taxon>
        <taxon>Aphelininae</taxon>
        <taxon>Eretmocerus</taxon>
    </lineage>
</organism>
<reference evidence="1" key="1">
    <citation type="submission" date="2023-04" db="EMBL/GenBank/DDBJ databases">
        <title>A chromosome-level genome assembly of the parasitoid wasp Eretmocerus hayati.</title>
        <authorList>
            <person name="Zhong Y."/>
            <person name="Liu S."/>
            <person name="Liu Y."/>
        </authorList>
    </citation>
    <scope>NUCLEOTIDE SEQUENCE</scope>
    <source>
        <strain evidence="1">ZJU_SS_LIU_2023</strain>
    </source>
</reference>
<dbReference type="EMBL" id="CM056743">
    <property type="protein sequence ID" value="KAJ8671733.1"/>
    <property type="molecule type" value="Genomic_DNA"/>
</dbReference>
<gene>
    <name evidence="1" type="ORF">QAD02_002992</name>
</gene>
<sequence>MSLKGIGSNTDPCLIFSVQGIAQTLLGEVCLTSSPSTRFTLILPNEPATEICADCTTRRIQDSDFGKTLTENIDEHIVGYIGQPIPYCQKCNGLFYVARPIYECYECIIQELESPVPPGLLRVDNYGRSGASRPIMYLFHFEN</sequence>
<comment type="caution">
    <text evidence="1">The sequence shown here is derived from an EMBL/GenBank/DDBJ whole genome shotgun (WGS) entry which is preliminary data.</text>
</comment>
<name>A0ACC2NLP1_9HYME</name>
<proteinExistence type="predicted"/>
<keyword evidence="2" id="KW-1185">Reference proteome</keyword>
<accession>A0ACC2NLP1</accession>
<evidence type="ECO:0000313" key="2">
    <source>
        <dbReference type="Proteomes" id="UP001239111"/>
    </source>
</evidence>
<evidence type="ECO:0000313" key="1">
    <source>
        <dbReference type="EMBL" id="KAJ8671733.1"/>
    </source>
</evidence>
<protein>
    <submittedName>
        <fullName evidence="1">Uncharacterized protein</fullName>
    </submittedName>
</protein>
<dbReference type="Proteomes" id="UP001239111">
    <property type="component" value="Chromosome 3"/>
</dbReference>